<feature type="chain" id="PRO_5041991589" evidence="1">
    <location>
        <begin position="22"/>
        <end position="201"/>
    </location>
</feature>
<proteinExistence type="predicted"/>
<keyword evidence="3" id="KW-1185">Reference proteome</keyword>
<reference evidence="2" key="1">
    <citation type="submission" date="2023-03" db="EMBL/GenBank/DDBJ databases">
        <title>Massive genome expansion in bonnet fungi (Mycena s.s.) driven by repeated elements and novel gene families across ecological guilds.</title>
        <authorList>
            <consortium name="Lawrence Berkeley National Laboratory"/>
            <person name="Harder C.B."/>
            <person name="Miyauchi S."/>
            <person name="Viragh M."/>
            <person name="Kuo A."/>
            <person name="Thoen E."/>
            <person name="Andreopoulos B."/>
            <person name="Lu D."/>
            <person name="Skrede I."/>
            <person name="Drula E."/>
            <person name="Henrissat B."/>
            <person name="Morin E."/>
            <person name="Kohler A."/>
            <person name="Barry K."/>
            <person name="LaButti K."/>
            <person name="Morin E."/>
            <person name="Salamov A."/>
            <person name="Lipzen A."/>
            <person name="Mereny Z."/>
            <person name="Hegedus B."/>
            <person name="Baldrian P."/>
            <person name="Stursova M."/>
            <person name="Weitz H."/>
            <person name="Taylor A."/>
            <person name="Grigoriev I.V."/>
            <person name="Nagy L.G."/>
            <person name="Martin F."/>
            <person name="Kauserud H."/>
        </authorList>
    </citation>
    <scope>NUCLEOTIDE SEQUENCE</scope>
    <source>
        <strain evidence="2">CBHHK182m</strain>
    </source>
</reference>
<protein>
    <submittedName>
        <fullName evidence="2">Uncharacterized protein</fullName>
    </submittedName>
</protein>
<gene>
    <name evidence="2" type="ORF">B0H16DRAFT_1600794</name>
</gene>
<accession>A0AAD7HJU0</accession>
<feature type="signal peptide" evidence="1">
    <location>
        <begin position="1"/>
        <end position="21"/>
    </location>
</feature>
<comment type="caution">
    <text evidence="2">The sequence shown here is derived from an EMBL/GenBank/DDBJ whole genome shotgun (WGS) entry which is preliminary data.</text>
</comment>
<sequence>MFFPRVLLSALSVLMVVFVDANTLPENSTSVAPSPDIFPISAVGNIAAVQLSAIADTRTFFQDSTGAIIEGGVTAGKNIGNNPLVPANEVLPYTPIFAINNPTATSYLIRLYFFSPENILSEYIYPTTIPQNTNGFMGGPSCTACLTTQGIVGRNGSQVLYALANPAFTEFRVGFISAGQPTTVSEAVNTGAGWQVSTIPN</sequence>
<evidence type="ECO:0000256" key="1">
    <source>
        <dbReference type="SAM" id="SignalP"/>
    </source>
</evidence>
<dbReference type="Proteomes" id="UP001215598">
    <property type="component" value="Unassembled WGS sequence"/>
</dbReference>
<organism evidence="2 3">
    <name type="scientific">Mycena metata</name>
    <dbReference type="NCBI Taxonomy" id="1033252"/>
    <lineage>
        <taxon>Eukaryota</taxon>
        <taxon>Fungi</taxon>
        <taxon>Dikarya</taxon>
        <taxon>Basidiomycota</taxon>
        <taxon>Agaricomycotina</taxon>
        <taxon>Agaricomycetes</taxon>
        <taxon>Agaricomycetidae</taxon>
        <taxon>Agaricales</taxon>
        <taxon>Marasmiineae</taxon>
        <taxon>Mycenaceae</taxon>
        <taxon>Mycena</taxon>
    </lineage>
</organism>
<dbReference type="AlphaFoldDB" id="A0AAD7HJU0"/>
<keyword evidence="1" id="KW-0732">Signal</keyword>
<evidence type="ECO:0000313" key="2">
    <source>
        <dbReference type="EMBL" id="KAJ7722340.1"/>
    </source>
</evidence>
<name>A0AAD7HJU0_9AGAR</name>
<dbReference type="Gene3D" id="2.120.10.70">
    <property type="entry name" value="Fucose-specific lectin"/>
    <property type="match status" value="1"/>
</dbReference>
<dbReference type="EMBL" id="JARKIB010000221">
    <property type="protein sequence ID" value="KAJ7722340.1"/>
    <property type="molecule type" value="Genomic_DNA"/>
</dbReference>
<evidence type="ECO:0000313" key="3">
    <source>
        <dbReference type="Proteomes" id="UP001215598"/>
    </source>
</evidence>